<evidence type="ECO:0000256" key="2">
    <source>
        <dbReference type="ARBA" id="ARBA00022741"/>
    </source>
</evidence>
<gene>
    <name evidence="8" type="ORF">E4P82_10815</name>
</gene>
<evidence type="ECO:0000313" key="8">
    <source>
        <dbReference type="EMBL" id="NMQ19646.1"/>
    </source>
</evidence>
<evidence type="ECO:0000256" key="1">
    <source>
        <dbReference type="ARBA" id="ARBA00022679"/>
    </source>
</evidence>
<dbReference type="CDD" id="cd14014">
    <property type="entry name" value="STKc_PknB_like"/>
    <property type="match status" value="1"/>
</dbReference>
<dbReference type="InterPro" id="IPR008271">
    <property type="entry name" value="Ser/Thr_kinase_AS"/>
</dbReference>
<comment type="caution">
    <text evidence="8">The sequence shown here is derived from an EMBL/GenBank/DDBJ whole genome shotgun (WGS) entry which is preliminary data.</text>
</comment>
<proteinExistence type="predicted"/>
<keyword evidence="9" id="KW-1185">Reference proteome</keyword>
<protein>
    <recommendedName>
        <fullName evidence="7">Protein kinase domain-containing protein</fullName>
    </recommendedName>
</protein>
<dbReference type="PROSITE" id="PS50011">
    <property type="entry name" value="PROTEIN_KINASE_DOM"/>
    <property type="match status" value="1"/>
</dbReference>
<name>A0ABX1TJT4_9GAMM</name>
<feature type="binding site" evidence="5">
    <location>
        <position position="96"/>
    </location>
    <ligand>
        <name>ATP</name>
        <dbReference type="ChEBI" id="CHEBI:30616"/>
    </ligand>
</feature>
<dbReference type="PROSITE" id="PS00107">
    <property type="entry name" value="PROTEIN_KINASE_ATP"/>
    <property type="match status" value="1"/>
</dbReference>
<sequence length="480" mass="53117">MGACGGLAIMTAPSEETRTQPVEVTCPGCFRPREWDAAGVCPICHYRANAEGRSAALLPVGTQLKGYVVGEKLGQGGFGITYRGFDVTLKMKVAIKEYYPSEFVGRSTDRKTVVLNSRDHEELFHYGLRTFLQEAQTIAQLRHPHLVRVVNFFELNDTAYLVMDYYEGEDLARHLKPPRKGQPGVQLPWRRVVALLLPVLDGLQKVHQAGFMHRDIKPGNLYLTRDDELILLDFGSARQVSGTHSRSLLIYSEGFAPYEQYLQDHLNRQGPWTDVYAVAATLHFMLTGHRVSSALDRKQATLLQQSDVLKPARHFVPDLPLTLDAALLRALAVEPEQRLQSVAELKQYLETALAEEDKPRPQQQPQVASKSPISPEPAHAPRLEPSPVPRTQSPTAAIPRSESHPRPEPQPAIMLASPLLTEPKSPRGLRGLLRLFFGTTAPAPRAQAASAPSLPRHVKRQHARAGHGGHSSGQVLDGQP</sequence>
<dbReference type="InterPro" id="IPR011009">
    <property type="entry name" value="Kinase-like_dom_sf"/>
</dbReference>
<organism evidence="8 9">
    <name type="scientific">Candidatus Competibacter phosphatis</name>
    <dbReference type="NCBI Taxonomy" id="221280"/>
    <lineage>
        <taxon>Bacteria</taxon>
        <taxon>Pseudomonadati</taxon>
        <taxon>Pseudomonadota</taxon>
        <taxon>Gammaproteobacteria</taxon>
        <taxon>Candidatus Competibacteraceae</taxon>
        <taxon>Candidatus Competibacter</taxon>
    </lineage>
</organism>
<dbReference type="PANTHER" id="PTHR43289">
    <property type="entry name" value="MITOGEN-ACTIVATED PROTEIN KINASE KINASE KINASE 20-RELATED"/>
    <property type="match status" value="1"/>
</dbReference>
<dbReference type="InterPro" id="IPR017441">
    <property type="entry name" value="Protein_kinase_ATP_BS"/>
</dbReference>
<feature type="compositionally biased region" description="Low complexity" evidence="6">
    <location>
        <begin position="443"/>
        <end position="455"/>
    </location>
</feature>
<feature type="region of interest" description="Disordered" evidence="6">
    <location>
        <begin position="353"/>
        <end position="411"/>
    </location>
</feature>
<dbReference type="Gene3D" id="1.10.510.10">
    <property type="entry name" value="Transferase(Phosphotransferase) domain 1"/>
    <property type="match status" value="1"/>
</dbReference>
<dbReference type="SUPFAM" id="SSF56112">
    <property type="entry name" value="Protein kinase-like (PK-like)"/>
    <property type="match status" value="1"/>
</dbReference>
<evidence type="ECO:0000256" key="3">
    <source>
        <dbReference type="ARBA" id="ARBA00022777"/>
    </source>
</evidence>
<dbReference type="PROSITE" id="PS00108">
    <property type="entry name" value="PROTEIN_KINASE_ST"/>
    <property type="match status" value="1"/>
</dbReference>
<dbReference type="SMART" id="SM00220">
    <property type="entry name" value="S_TKc"/>
    <property type="match status" value="1"/>
</dbReference>
<dbReference type="Proteomes" id="UP000760480">
    <property type="component" value="Unassembled WGS sequence"/>
</dbReference>
<evidence type="ECO:0000259" key="7">
    <source>
        <dbReference type="PROSITE" id="PS50011"/>
    </source>
</evidence>
<dbReference type="Pfam" id="PF00069">
    <property type="entry name" value="Pkinase"/>
    <property type="match status" value="1"/>
</dbReference>
<keyword evidence="3" id="KW-0418">Kinase</keyword>
<keyword evidence="1" id="KW-0808">Transferase</keyword>
<accession>A0ABX1TJT4</accession>
<evidence type="ECO:0000256" key="5">
    <source>
        <dbReference type="PROSITE-ProRule" id="PRU10141"/>
    </source>
</evidence>
<dbReference type="EMBL" id="SPMZ01000029">
    <property type="protein sequence ID" value="NMQ19646.1"/>
    <property type="molecule type" value="Genomic_DNA"/>
</dbReference>
<reference evidence="8 9" key="1">
    <citation type="submission" date="2019-03" db="EMBL/GenBank/DDBJ databases">
        <title>Metabolic reconstructions from genomes of highly enriched 'Candidatus Accumulibacter' and 'Candidatus Competibacter' bioreactor populations.</title>
        <authorList>
            <person name="Annavajhala M.K."/>
            <person name="Welles L."/>
            <person name="Abbas B."/>
            <person name="Sorokin D."/>
            <person name="Park H."/>
            <person name="Van Loosdrecht M."/>
            <person name="Chandran K."/>
        </authorList>
    </citation>
    <scope>NUCLEOTIDE SEQUENCE [LARGE SCALE GENOMIC DNA]</scope>
    <source>
        <strain evidence="8 9">SBR_G</strain>
    </source>
</reference>
<feature type="compositionally biased region" description="Polar residues" evidence="6">
    <location>
        <begin position="361"/>
        <end position="372"/>
    </location>
</feature>
<feature type="compositionally biased region" description="Basic residues" evidence="6">
    <location>
        <begin position="456"/>
        <end position="467"/>
    </location>
</feature>
<dbReference type="Gene3D" id="3.30.200.20">
    <property type="entry name" value="Phosphorylase Kinase, domain 1"/>
    <property type="match status" value="1"/>
</dbReference>
<keyword evidence="2 5" id="KW-0547">Nucleotide-binding</keyword>
<keyword evidence="4 5" id="KW-0067">ATP-binding</keyword>
<dbReference type="PANTHER" id="PTHR43289:SF34">
    <property type="entry name" value="SERINE_THREONINE-PROTEIN KINASE YBDM-RELATED"/>
    <property type="match status" value="1"/>
</dbReference>
<dbReference type="InterPro" id="IPR000719">
    <property type="entry name" value="Prot_kinase_dom"/>
</dbReference>
<feature type="domain" description="Protein kinase" evidence="7">
    <location>
        <begin position="67"/>
        <end position="353"/>
    </location>
</feature>
<evidence type="ECO:0000256" key="4">
    <source>
        <dbReference type="ARBA" id="ARBA00022840"/>
    </source>
</evidence>
<evidence type="ECO:0000256" key="6">
    <source>
        <dbReference type="SAM" id="MobiDB-lite"/>
    </source>
</evidence>
<feature type="region of interest" description="Disordered" evidence="6">
    <location>
        <begin position="443"/>
        <end position="480"/>
    </location>
</feature>
<evidence type="ECO:0000313" key="9">
    <source>
        <dbReference type="Proteomes" id="UP000760480"/>
    </source>
</evidence>